<gene>
    <name evidence="1" type="ORF">S06H3_24453</name>
</gene>
<organism evidence="1">
    <name type="scientific">marine sediment metagenome</name>
    <dbReference type="NCBI Taxonomy" id="412755"/>
    <lineage>
        <taxon>unclassified sequences</taxon>
        <taxon>metagenomes</taxon>
        <taxon>ecological metagenomes</taxon>
    </lineage>
</organism>
<dbReference type="EMBL" id="BARV01013607">
    <property type="protein sequence ID" value="GAI24413.1"/>
    <property type="molecule type" value="Genomic_DNA"/>
</dbReference>
<proteinExistence type="predicted"/>
<feature type="non-terminal residue" evidence="1">
    <location>
        <position position="135"/>
    </location>
</feature>
<sequence length="135" mass="15618">MGMGMTAASPLGNIGRYFLDSLIGTARLDPSSVITAWRRDETKYEKLFKDLKDQGWTDDRIEALKFFTLLRLDPRTITQIYNRDRPKWDKLWKDLADQGWTEDRIDIYKELANIVPPLADMVRFADFGSRANSGL</sequence>
<name>X1LZ95_9ZZZZ</name>
<reference evidence="1" key="1">
    <citation type="journal article" date="2014" name="Front. Microbiol.">
        <title>High frequency of phylogenetically diverse reductive dehalogenase-homologous genes in deep subseafloor sedimentary metagenomes.</title>
        <authorList>
            <person name="Kawai M."/>
            <person name="Futagami T."/>
            <person name="Toyoda A."/>
            <person name="Takaki Y."/>
            <person name="Nishi S."/>
            <person name="Hori S."/>
            <person name="Arai W."/>
            <person name="Tsubouchi T."/>
            <person name="Morono Y."/>
            <person name="Uchiyama I."/>
            <person name="Ito T."/>
            <person name="Fujiyama A."/>
            <person name="Inagaki F."/>
            <person name="Takami H."/>
        </authorList>
    </citation>
    <scope>NUCLEOTIDE SEQUENCE</scope>
    <source>
        <strain evidence="1">Expedition CK06-06</strain>
    </source>
</reference>
<accession>X1LZ95</accession>
<protein>
    <submittedName>
        <fullName evidence="1">Uncharacterized protein</fullName>
    </submittedName>
</protein>
<dbReference type="AlphaFoldDB" id="X1LZ95"/>
<evidence type="ECO:0000313" key="1">
    <source>
        <dbReference type="EMBL" id="GAI24413.1"/>
    </source>
</evidence>
<comment type="caution">
    <text evidence="1">The sequence shown here is derived from an EMBL/GenBank/DDBJ whole genome shotgun (WGS) entry which is preliminary data.</text>
</comment>